<dbReference type="Pfam" id="PF13927">
    <property type="entry name" value="Ig_3"/>
    <property type="match status" value="15"/>
</dbReference>
<dbReference type="InterPro" id="IPR013162">
    <property type="entry name" value="CD80_C2-set"/>
</dbReference>
<feature type="signal peptide" evidence="7">
    <location>
        <begin position="1"/>
        <end position="26"/>
    </location>
</feature>
<keyword evidence="2" id="KW-0812">Transmembrane</keyword>
<feature type="domain" description="Ig-like" evidence="8">
    <location>
        <begin position="472"/>
        <end position="566"/>
    </location>
</feature>
<dbReference type="SMART" id="SM00408">
    <property type="entry name" value="IGc2"/>
    <property type="match status" value="18"/>
</dbReference>
<keyword evidence="10" id="KW-1185">Reference proteome</keyword>
<dbReference type="GO" id="GO:0050808">
    <property type="term" value="P:synapse organization"/>
    <property type="evidence" value="ECO:0007669"/>
    <property type="project" value="TreeGrafter"/>
</dbReference>
<dbReference type="PROSITE" id="PS50835">
    <property type="entry name" value="IG_LIKE"/>
    <property type="match status" value="20"/>
</dbReference>
<feature type="domain" description="Ig-like" evidence="8">
    <location>
        <begin position="1969"/>
        <end position="2057"/>
    </location>
</feature>
<feature type="domain" description="Ig-like" evidence="8">
    <location>
        <begin position="1528"/>
        <end position="1623"/>
    </location>
</feature>
<feature type="domain" description="Ig-like" evidence="8">
    <location>
        <begin position="115"/>
        <end position="219"/>
    </location>
</feature>
<feature type="chain" id="PRO_5035763744" evidence="7">
    <location>
        <begin position="27"/>
        <end position="2208"/>
    </location>
</feature>
<evidence type="ECO:0000313" key="10">
    <source>
        <dbReference type="Proteomes" id="UP000683360"/>
    </source>
</evidence>
<dbReference type="InterPro" id="IPR050958">
    <property type="entry name" value="Cell_Adh-Cytoskel_Orgn"/>
</dbReference>
<feature type="domain" description="Ig-like" evidence="8">
    <location>
        <begin position="878"/>
        <end position="975"/>
    </location>
</feature>
<feature type="domain" description="Ig-like" evidence="8">
    <location>
        <begin position="1429"/>
        <end position="1522"/>
    </location>
</feature>
<evidence type="ECO:0000256" key="1">
    <source>
        <dbReference type="ARBA" id="ARBA00004167"/>
    </source>
</evidence>
<feature type="domain" description="Ig-like" evidence="8">
    <location>
        <begin position="1667"/>
        <end position="1762"/>
    </location>
</feature>
<evidence type="ECO:0000259" key="8">
    <source>
        <dbReference type="PROSITE" id="PS50835"/>
    </source>
</evidence>
<dbReference type="SUPFAM" id="SSF48726">
    <property type="entry name" value="Immunoglobulin"/>
    <property type="match status" value="22"/>
</dbReference>
<evidence type="ECO:0000256" key="5">
    <source>
        <dbReference type="ARBA" id="ARBA00023136"/>
    </source>
</evidence>
<feature type="domain" description="Ig-like" evidence="8">
    <location>
        <begin position="1869"/>
        <end position="1963"/>
    </location>
</feature>
<dbReference type="InterPro" id="IPR003598">
    <property type="entry name" value="Ig_sub2"/>
</dbReference>
<proteinExistence type="predicted"/>
<dbReference type="Proteomes" id="UP000683360">
    <property type="component" value="Unassembled WGS sequence"/>
</dbReference>
<dbReference type="InterPro" id="IPR036179">
    <property type="entry name" value="Ig-like_dom_sf"/>
</dbReference>
<feature type="domain" description="Ig-like" evidence="8">
    <location>
        <begin position="1184"/>
        <end position="1278"/>
    </location>
</feature>
<dbReference type="SMART" id="SM00406">
    <property type="entry name" value="IGv"/>
    <property type="match status" value="13"/>
</dbReference>
<protein>
    <submittedName>
        <fullName evidence="9">HMCN</fullName>
    </submittedName>
</protein>
<evidence type="ECO:0000256" key="7">
    <source>
        <dbReference type="SAM" id="SignalP"/>
    </source>
</evidence>
<evidence type="ECO:0000256" key="4">
    <source>
        <dbReference type="ARBA" id="ARBA00022989"/>
    </source>
</evidence>
<feature type="domain" description="Ig-like" evidence="8">
    <location>
        <begin position="574"/>
        <end position="670"/>
    </location>
</feature>
<feature type="domain" description="Ig-like" evidence="8">
    <location>
        <begin position="1330"/>
        <end position="1423"/>
    </location>
</feature>
<dbReference type="GO" id="GO:0005886">
    <property type="term" value="C:plasma membrane"/>
    <property type="evidence" value="ECO:0007669"/>
    <property type="project" value="TreeGrafter"/>
</dbReference>
<keyword evidence="4" id="KW-1133">Transmembrane helix</keyword>
<feature type="domain" description="Ig-like" evidence="8">
    <location>
        <begin position="1284"/>
        <end position="1320"/>
    </location>
</feature>
<dbReference type="Gene3D" id="2.60.40.10">
    <property type="entry name" value="Immunoglobulins"/>
    <property type="match status" value="22"/>
</dbReference>
<dbReference type="InterPro" id="IPR007110">
    <property type="entry name" value="Ig-like_dom"/>
</dbReference>
<keyword evidence="5" id="KW-0472">Membrane</keyword>
<dbReference type="GO" id="GO:0008046">
    <property type="term" value="F:axon guidance receptor activity"/>
    <property type="evidence" value="ECO:0007669"/>
    <property type="project" value="TreeGrafter"/>
</dbReference>
<keyword evidence="6" id="KW-1015">Disulfide bond</keyword>
<gene>
    <name evidence="9" type="ORF">MEDL_9183</name>
</gene>
<feature type="domain" description="Ig-like" evidence="8">
    <location>
        <begin position="1768"/>
        <end position="1863"/>
    </location>
</feature>
<dbReference type="InterPro" id="IPR013098">
    <property type="entry name" value="Ig_I-set"/>
</dbReference>
<dbReference type="GO" id="GO:0043025">
    <property type="term" value="C:neuronal cell body"/>
    <property type="evidence" value="ECO:0007669"/>
    <property type="project" value="TreeGrafter"/>
</dbReference>
<dbReference type="Pfam" id="PF08205">
    <property type="entry name" value="C2-set_2"/>
    <property type="match status" value="2"/>
</dbReference>
<comment type="subcellular location">
    <subcellularLocation>
        <location evidence="1">Membrane</location>
        <topology evidence="1">Single-pass membrane protein</topology>
    </subcellularLocation>
</comment>
<dbReference type="CDD" id="cd00096">
    <property type="entry name" value="Ig"/>
    <property type="match status" value="4"/>
</dbReference>
<dbReference type="InterPro" id="IPR013106">
    <property type="entry name" value="Ig_V-set"/>
</dbReference>
<sequence length="2208" mass="232577">MTCFGTSQQYVLRALLLLSLATLIVCQSAGYTVITGPTFKVEGDSVSLTCNSTYGTPVDWFLNKQLLDDSWTTANGVTTNIYTFLADKTHHLAMFECRVDNVLSATWYFQVYTNPNPPSLTGPSIVIIGTTYYWTCISTGGIPSPSMTMWIGDSQFNYNISSINTDITSTLQTSDKTYTVNFTLTWAPSIIHNGQTLDCHVQHPETSGNSRQTDSLLLTVNAEPNHPTLTGSQILIFGTTYQWTCISTGGIPAPLMTMWIGDSQINTGITQSSIVQLDGTYTVTSTLSWVPSIRDNGQTLLCHVQHPATRVNKTVSLQLTVNEPLSVNATPTQYQQIIGTTITLNCVVIGTATSITWYFNNQVIDIASSSKYSNGNTINPSLTISNIAVSDAGLYICQATNGVESASSLTITLTVLDINGSSRYTGSSTSSPSLTIINTQSSDEGTYVCYATNSVGTSNSQNTFLDVTGGVPIVTIGGSNFQVQVGNSITIGCTVTANPAVTSVYWTRDMNGQISNIGPSSNPSKYGGSTTVTPSLTIYNVDFSDRGNYQCFATNSVGTGSSQQISLDVQGGVPTVQVSLPSYQVNFGSSIMLVCLVVSNPAHFQVYWRKTVGGTPSNIDVINSGGKYSGSTVSTPSLTINNAASSDEASYTCYATNSVGTGQSTSTSLNVIGNIPTVTVYQTIYNVNYGNSAVLVCSVTANPVHTSVYWRKIKNGVTTDIAIASSNSKYSGSTISNPSLQINNADLNDEANYVCFASNIVGTGQSSQTFLDVIGDIPTVSVGQNQYSGSFGQTVTMVCTVQANPSETSVYWRKLVNGQMTSIDMNNVRYTGSTVGSPSLTITALELSDEGYYQCYAQNSVGTGQSQQAFLDVIGDIPIVEVLSNTYSVNFGGTIVLGCQVTANPLATDVYWQKLVNGVLITVDMSTNNFNKYSGSTVQSPSLVIIDATEADERNYVCSATNAAGTGSSSQTFLNVVGNIPTVSIPLNAYSVDVGSQITIPCTVSANPSETNIYWTVTVGNNAEQTVAMTNTQKYQGSSINSPSLIILSTTQSDSGVYRCHATNNVGTGQSNPTTLNIVGTLPIVTVAQTNYPVNYGQSIQLVCTVSATPSHTQVYWTRVQNTQAVTITTSNTAKYSGSTVSNPSLTINVVDQNDETFYVCYATNAVGTGQSQRTFVDVSGSLPVVTVQSNSYSVLLGQTASLVCTISANPSAISVLWYKVINGVQSSLSTTAGKYNTPTVNSPNLIINTAAQSDDGYYVCTATNIVGTGSSSQTYLTVTGNLPSVTIALSNYNINIGATVTLGCTVVASPSATNVYWQRIVTNLQQNIPVVTVQENVYSVNIGSSINLVCNVQANPSHTSVTWRKIINGVTTTVTISGRFSGATVNSPTLTITNAILDDEGYYICFAMNIVGTGQSSQTFLDVIGSIPTVTIGSNYYSVNYGNTATIVCNVVATPTETSISWQKILNGIPSTVVISGRYQGGTVSSPNLIITGAESTDEAFYICSASNSLGTGQSSQTYLDVQGSVPSVQILSNYYSVQIGLSVTLQCTVTANPSHTSVTWKKIVNGQETNIGSNSRFSGGSTNTPSLTISNTIDTDEGYYICAAANAVGTGQSSQTYLDITGRTPSVTILNADINDVGSYTCYATNSVGTGQSQQTQLSVVGNVPSVTVGQGYTVVLGNSITLTCTILATPSATSVQWNRITNNAPIAINVASNPTKYAGASVSTPSLTISNSVEGDEGYYTCQATNSVGTGTSIQTFLNVQGTIPVVTIPQSQYSVTVGSSVTMVCTVSANPAHTSVNWQKVVNGVSTNINLSQTNKYSGSTTSSPSLTIINAVIADQGYYTCSAQNSVGTGTSSQTYLGVSGSVPVVTVLSNSYSINVGNAITLQCTVSANPTATSVTWQRYINNVATNIDMSIVRYSGSSVGSPSLIISNTVISDEGFYICTASNSVGSGQSQQTFLDVTGSIPTVTVPQSTYRVNRGSSVTLQCTYTSNPVATSVIWERTVANQVTIISTAISKYDGSTTQSASLIINTADESDEANYVCKVTNSIGTGISSSIFLDVLGNVPVVTTPTSAYTVNVGDSVTMTCTVTANPQHTTVYWQYISGGSSTNMNIGGRFSGSSVSSPSLTLSNAQLSDQGTYVCYATNNVGTGQSSQVVLAVTGSVPSVSLTRTFLLVNMETQLHLVVLYLLIPVLPQFTGRKLRVV</sequence>
<reference evidence="9" key="1">
    <citation type="submission" date="2021-03" db="EMBL/GenBank/DDBJ databases">
        <authorList>
            <person name="Bekaert M."/>
        </authorList>
    </citation>
    <scope>NUCLEOTIDE SEQUENCE</scope>
</reference>
<evidence type="ECO:0000256" key="2">
    <source>
        <dbReference type="ARBA" id="ARBA00022692"/>
    </source>
</evidence>
<evidence type="ECO:0000256" key="3">
    <source>
        <dbReference type="ARBA" id="ARBA00022729"/>
    </source>
</evidence>
<dbReference type="InterPro" id="IPR013783">
    <property type="entry name" value="Ig-like_fold"/>
</dbReference>
<feature type="domain" description="Ig-like" evidence="8">
    <location>
        <begin position="2069"/>
        <end position="2162"/>
    </location>
</feature>
<evidence type="ECO:0000256" key="6">
    <source>
        <dbReference type="ARBA" id="ARBA00023157"/>
    </source>
</evidence>
<feature type="domain" description="Ig-like" evidence="8">
    <location>
        <begin position="981"/>
        <end position="1077"/>
    </location>
</feature>
<comment type="caution">
    <text evidence="9">The sequence shown here is derived from an EMBL/GenBank/DDBJ whole genome shotgun (WGS) entry which is preliminary data.</text>
</comment>
<dbReference type="GO" id="GO:0007156">
    <property type="term" value="P:homophilic cell adhesion via plasma membrane adhesion molecules"/>
    <property type="evidence" value="ECO:0007669"/>
    <property type="project" value="TreeGrafter"/>
</dbReference>
<dbReference type="OrthoDB" id="6150053at2759"/>
<feature type="domain" description="Ig-like" evidence="8">
    <location>
        <begin position="676"/>
        <end position="772"/>
    </location>
</feature>
<evidence type="ECO:0000313" key="9">
    <source>
        <dbReference type="EMBL" id="CAG2194111.1"/>
    </source>
</evidence>
<dbReference type="Pfam" id="PF07679">
    <property type="entry name" value="I-set"/>
    <property type="match status" value="2"/>
</dbReference>
<feature type="domain" description="Ig-like" evidence="8">
    <location>
        <begin position="324"/>
        <end position="414"/>
    </location>
</feature>
<feature type="domain" description="Ig-like" evidence="8">
    <location>
        <begin position="778"/>
        <end position="872"/>
    </location>
</feature>
<dbReference type="GO" id="GO:0030424">
    <property type="term" value="C:axon"/>
    <property type="evidence" value="ECO:0007669"/>
    <property type="project" value="TreeGrafter"/>
</dbReference>
<dbReference type="PANTHER" id="PTHR45080:SF8">
    <property type="entry name" value="IG-LIKE DOMAIN-CONTAINING PROTEIN"/>
    <property type="match status" value="1"/>
</dbReference>
<feature type="domain" description="Ig-like" evidence="8">
    <location>
        <begin position="224"/>
        <end position="316"/>
    </location>
</feature>
<name>A0A8S3QFR3_MYTED</name>
<organism evidence="9 10">
    <name type="scientific">Mytilus edulis</name>
    <name type="common">Blue mussel</name>
    <dbReference type="NCBI Taxonomy" id="6550"/>
    <lineage>
        <taxon>Eukaryota</taxon>
        <taxon>Metazoa</taxon>
        <taxon>Spiralia</taxon>
        <taxon>Lophotrochozoa</taxon>
        <taxon>Mollusca</taxon>
        <taxon>Bivalvia</taxon>
        <taxon>Autobranchia</taxon>
        <taxon>Pteriomorphia</taxon>
        <taxon>Mytilida</taxon>
        <taxon>Mytiloidea</taxon>
        <taxon>Mytilidae</taxon>
        <taxon>Mytilinae</taxon>
        <taxon>Mytilus</taxon>
    </lineage>
</organism>
<dbReference type="InterPro" id="IPR003599">
    <property type="entry name" value="Ig_sub"/>
</dbReference>
<dbReference type="PANTHER" id="PTHR45080">
    <property type="entry name" value="CONTACTIN 5"/>
    <property type="match status" value="1"/>
</dbReference>
<dbReference type="EMBL" id="CAJPWZ010000470">
    <property type="protein sequence ID" value="CAG2194111.1"/>
    <property type="molecule type" value="Genomic_DNA"/>
</dbReference>
<keyword evidence="3 7" id="KW-0732">Signal</keyword>
<accession>A0A8S3QFR3</accession>
<feature type="domain" description="Ig-like" evidence="8">
    <location>
        <begin position="1083"/>
        <end position="1177"/>
    </location>
</feature>
<dbReference type="SMART" id="SM00409">
    <property type="entry name" value="IG"/>
    <property type="match status" value="19"/>
</dbReference>